<evidence type="ECO:0000259" key="4">
    <source>
        <dbReference type="PROSITE" id="PS51987"/>
    </source>
</evidence>
<dbReference type="InterPro" id="IPR008146">
    <property type="entry name" value="Gln_synth_cat_dom"/>
</dbReference>
<dbReference type="InterPro" id="IPR008147">
    <property type="entry name" value="Gln_synt_N"/>
</dbReference>
<dbReference type="InterPro" id="IPR022147">
    <property type="entry name" value="GSIII_N"/>
</dbReference>
<comment type="caution">
    <text evidence="5">The sequence shown here is derived from an EMBL/GenBank/DDBJ whole genome shotgun (WGS) entry which is preliminary data.</text>
</comment>
<dbReference type="Proteomes" id="UP000319731">
    <property type="component" value="Unassembled WGS sequence"/>
</dbReference>
<dbReference type="OrthoDB" id="415358at2759"/>
<dbReference type="InterPro" id="IPR027303">
    <property type="entry name" value="Gln_synth_gly_rich_site"/>
</dbReference>
<dbReference type="PANTHER" id="PTHR42974">
    <property type="entry name" value="GLUTAMINE SYNTHETASE"/>
    <property type="match status" value="1"/>
</dbReference>
<keyword evidence="6" id="KW-1185">Reference proteome</keyword>
<dbReference type="PROSITE" id="PS51987">
    <property type="entry name" value="GS_CATALYTIC"/>
    <property type="match status" value="1"/>
</dbReference>
<dbReference type="GeneID" id="42006189"/>
<evidence type="ECO:0000256" key="1">
    <source>
        <dbReference type="PROSITE-ProRule" id="PRU01330"/>
    </source>
</evidence>
<proteinExistence type="inferred from homology"/>
<dbReference type="AlphaFoldDB" id="A0A507C2N5"/>
<gene>
    <name evidence="5" type="primary">GLN1</name>
    <name evidence="5" type="ORF">SmJEL517_g04964</name>
</gene>
<evidence type="ECO:0000313" key="5">
    <source>
        <dbReference type="EMBL" id="TPX31795.1"/>
    </source>
</evidence>
<feature type="domain" description="GS beta-grasp" evidence="3">
    <location>
        <begin position="93"/>
        <end position="194"/>
    </location>
</feature>
<accession>A0A507C2N5</accession>
<sequence>MPHETSNRLTAAMSILNRPARSVEWPKTGDRHSYLSEIFGSNVFPMEYLQSNLPRVVFDRFVDQVNGHQAIDKATANAVAEKVCKWAMDKGATHFTHSFQPQTGLTAEKHDNFLDLRKSDNLGLDQWKPIDRLSGSQLIQSEPDASSFPNGGMRSTFEARGYTIWDTGSPMYLRNGPYDTKVLIIPAVFIGYNGEALDEKTILLRSSDALNVAATKLLHLIGDKDVKYVGTTLGTEQEYFLIDRSVYQMRPDLKITGRTLIGTVPPKHQQLEDHYFGAIPSRVLATMAEAELELFKLGVPVKTRHNEVAPNQFELAPIFEEASLAVDHNLLTMETLHQVAHRHGLKVLFHEKPFKGVNGSGKHCNWSMATSTGVNLLDPTLKPETNYRFLLFLVATLDAVYKHGGLLRCGIASASNEHRLGANEAPPGIVSAFLGAHLSEVLDAIEEGRPVNMATQPHNASVKVGGTILNLSISTLPEIARDLTDRNRTSSFAFTGNKFEFRAVGSKQSPSFPMAILNAAVSRSITEVTEALTKQMGSKATASTEDIMAVVKTYIQSTKNIRFEGNGYSNEWVVEAEKRGLPNIKACPVAFRQLLDPKHVKLLTRLGILSEAEIKSRFHILMEKYAKDLLIEGNTLKSMVAQGVLPSAFAYRMNLSTTVANLKSAGLDVSSAPEVRILKEVAVLANELQASQDKLIALLDKIHANDDPEHQADLCSQQLTGLMDEIRDKVDNLENIVADQHWIYPKYSELLF</sequence>
<protein>
    <submittedName>
        <fullName evidence="5">Glutamine synthetase</fullName>
    </submittedName>
</protein>
<evidence type="ECO:0000256" key="2">
    <source>
        <dbReference type="RuleBase" id="RU000384"/>
    </source>
</evidence>
<dbReference type="RefSeq" id="XP_031023138.1">
    <property type="nucleotide sequence ID" value="XM_031170892.1"/>
</dbReference>
<dbReference type="PANTHER" id="PTHR42974:SF1">
    <property type="entry name" value="TYPE-3 GLUTAMINE SYNTHETASE"/>
    <property type="match status" value="1"/>
</dbReference>
<dbReference type="SMART" id="SM01230">
    <property type="entry name" value="Gln-synt_C"/>
    <property type="match status" value="1"/>
</dbReference>
<dbReference type="Gene3D" id="3.30.590.10">
    <property type="entry name" value="Glutamine synthetase/guanido kinase, catalytic domain"/>
    <property type="match status" value="1"/>
</dbReference>
<feature type="domain" description="GS catalytic" evidence="4">
    <location>
        <begin position="199"/>
        <end position="644"/>
    </location>
</feature>
<name>A0A507C2N5_9FUNG</name>
<dbReference type="SUPFAM" id="SSF55931">
    <property type="entry name" value="Glutamine synthetase/guanido kinase"/>
    <property type="match status" value="1"/>
</dbReference>
<reference evidence="5 6" key="1">
    <citation type="journal article" date="2019" name="Sci. Rep.">
        <title>Comparative genomics of chytrid fungi reveal insights into the obligate biotrophic and pathogenic lifestyle of Synchytrium endobioticum.</title>
        <authorList>
            <person name="van de Vossenberg B.T.L.H."/>
            <person name="Warris S."/>
            <person name="Nguyen H.D.T."/>
            <person name="van Gent-Pelzer M.P.E."/>
            <person name="Joly D.L."/>
            <person name="van de Geest H.C."/>
            <person name="Bonants P.J.M."/>
            <person name="Smith D.S."/>
            <person name="Levesque C.A."/>
            <person name="van der Lee T.A.J."/>
        </authorList>
    </citation>
    <scope>NUCLEOTIDE SEQUENCE [LARGE SCALE GENOMIC DNA]</scope>
    <source>
        <strain evidence="5 6">JEL517</strain>
    </source>
</reference>
<dbReference type="GO" id="GO:0006542">
    <property type="term" value="P:glutamine biosynthetic process"/>
    <property type="evidence" value="ECO:0007669"/>
    <property type="project" value="InterPro"/>
</dbReference>
<comment type="similarity">
    <text evidence="1 2">Belongs to the glutamine synthetase family.</text>
</comment>
<dbReference type="PROSITE" id="PS00181">
    <property type="entry name" value="GLNA_ATP"/>
    <property type="match status" value="1"/>
</dbReference>
<dbReference type="GO" id="GO:0004356">
    <property type="term" value="F:glutamine synthetase activity"/>
    <property type="evidence" value="ECO:0007669"/>
    <property type="project" value="InterPro"/>
</dbReference>
<organism evidence="5 6">
    <name type="scientific">Synchytrium microbalum</name>
    <dbReference type="NCBI Taxonomy" id="1806994"/>
    <lineage>
        <taxon>Eukaryota</taxon>
        <taxon>Fungi</taxon>
        <taxon>Fungi incertae sedis</taxon>
        <taxon>Chytridiomycota</taxon>
        <taxon>Chytridiomycota incertae sedis</taxon>
        <taxon>Chytridiomycetes</taxon>
        <taxon>Synchytriales</taxon>
        <taxon>Synchytriaceae</taxon>
        <taxon>Synchytrium</taxon>
    </lineage>
</organism>
<dbReference type="EMBL" id="QEAO01000039">
    <property type="protein sequence ID" value="TPX31795.1"/>
    <property type="molecule type" value="Genomic_DNA"/>
</dbReference>
<dbReference type="PROSITE" id="PS51986">
    <property type="entry name" value="GS_BETA_GRASP"/>
    <property type="match status" value="1"/>
</dbReference>
<dbReference type="InterPro" id="IPR040577">
    <property type="entry name" value="Gln-synt_C"/>
</dbReference>
<dbReference type="Pfam" id="PF18318">
    <property type="entry name" value="Gln-synt_C-ter"/>
    <property type="match status" value="1"/>
</dbReference>
<dbReference type="STRING" id="1806994.A0A507C2N5"/>
<dbReference type="Gene3D" id="1.20.120.1560">
    <property type="match status" value="1"/>
</dbReference>
<evidence type="ECO:0000259" key="3">
    <source>
        <dbReference type="PROSITE" id="PS51986"/>
    </source>
</evidence>
<dbReference type="InterPro" id="IPR014746">
    <property type="entry name" value="Gln_synth/guanido_kin_cat_dom"/>
</dbReference>
<dbReference type="Pfam" id="PF12437">
    <property type="entry name" value="GSIII_N"/>
    <property type="match status" value="1"/>
</dbReference>
<evidence type="ECO:0000313" key="6">
    <source>
        <dbReference type="Proteomes" id="UP000319731"/>
    </source>
</evidence>
<dbReference type="Pfam" id="PF00120">
    <property type="entry name" value="Gln-synt_C"/>
    <property type="match status" value="1"/>
</dbReference>
<dbReference type="InterPro" id="IPR052725">
    <property type="entry name" value="GS_Type-3"/>
</dbReference>